<keyword evidence="1" id="KW-0812">Transmembrane</keyword>
<protein>
    <recommendedName>
        <fullName evidence="4">MFS transporter</fullName>
    </recommendedName>
</protein>
<reference evidence="2 3" key="1">
    <citation type="submission" date="2023-07" db="EMBL/GenBank/DDBJ databases">
        <title>Genomic Encyclopedia of Type Strains, Phase IV (KMG-IV): sequencing the most valuable type-strain genomes for metagenomic binning, comparative biology and taxonomic classification.</title>
        <authorList>
            <person name="Goeker M."/>
        </authorList>
    </citation>
    <scope>NUCLEOTIDE SEQUENCE [LARGE SCALE GENOMIC DNA]</scope>
    <source>
        <strain evidence="2 3">DSM 25963</strain>
    </source>
</reference>
<gene>
    <name evidence="2" type="ORF">J2S24_001144</name>
</gene>
<evidence type="ECO:0000313" key="2">
    <source>
        <dbReference type="EMBL" id="MDP9750673.1"/>
    </source>
</evidence>
<keyword evidence="1" id="KW-1133">Transmembrane helix</keyword>
<feature type="transmembrane region" description="Helical" evidence="1">
    <location>
        <begin position="12"/>
        <end position="33"/>
    </location>
</feature>
<feature type="transmembrane region" description="Helical" evidence="1">
    <location>
        <begin position="45"/>
        <end position="67"/>
    </location>
</feature>
<dbReference type="RefSeq" id="WP_307681075.1">
    <property type="nucleotide sequence ID" value="NZ_JAURUP010000009.1"/>
</dbReference>
<dbReference type="EMBL" id="JAURUP010000009">
    <property type="protein sequence ID" value="MDP9750673.1"/>
    <property type="molecule type" value="Genomic_DNA"/>
</dbReference>
<organism evidence="2 3">
    <name type="scientific">Thermoanaerobacter pentosaceus</name>
    <dbReference type="NCBI Taxonomy" id="694059"/>
    <lineage>
        <taxon>Bacteria</taxon>
        <taxon>Bacillati</taxon>
        <taxon>Bacillota</taxon>
        <taxon>Clostridia</taxon>
        <taxon>Thermoanaerobacterales</taxon>
        <taxon>Thermoanaerobacteraceae</taxon>
        <taxon>Thermoanaerobacter</taxon>
    </lineage>
</organism>
<evidence type="ECO:0008006" key="4">
    <source>
        <dbReference type="Google" id="ProtNLM"/>
    </source>
</evidence>
<comment type="caution">
    <text evidence="2">The sequence shown here is derived from an EMBL/GenBank/DDBJ whole genome shotgun (WGS) entry which is preliminary data.</text>
</comment>
<proteinExistence type="predicted"/>
<keyword evidence="3" id="KW-1185">Reference proteome</keyword>
<sequence>MQNLKGNIQFFLAVPLFSNLFTSLMAPFWVVYFNRINLDFAQISLLIIINHVAVTLFEIPIGALLLIHNQTGGTVPSV</sequence>
<evidence type="ECO:0000313" key="3">
    <source>
        <dbReference type="Proteomes" id="UP001223886"/>
    </source>
</evidence>
<evidence type="ECO:0000256" key="1">
    <source>
        <dbReference type="SAM" id="Phobius"/>
    </source>
</evidence>
<keyword evidence="1" id="KW-0472">Membrane</keyword>
<dbReference type="Proteomes" id="UP001223886">
    <property type="component" value="Unassembled WGS sequence"/>
</dbReference>
<accession>A0ABT9M3G0</accession>
<name>A0ABT9M3G0_9THEO</name>